<accession>A0ABS8WZ36</accession>
<protein>
    <submittedName>
        <fullName evidence="1">Uncharacterized protein</fullName>
    </submittedName>
</protein>
<reference evidence="1 2" key="1">
    <citation type="journal article" date="2021" name="BMC Genomics">
        <title>Datura genome reveals duplications of psychoactive alkaloid biosynthetic genes and high mutation rate following tissue culture.</title>
        <authorList>
            <person name="Rajewski A."/>
            <person name="Carter-House D."/>
            <person name="Stajich J."/>
            <person name="Litt A."/>
        </authorList>
    </citation>
    <scope>NUCLEOTIDE SEQUENCE [LARGE SCALE GENOMIC DNA]</scope>
    <source>
        <strain evidence="1">AR-01</strain>
    </source>
</reference>
<comment type="caution">
    <text evidence="1">The sequence shown here is derived from an EMBL/GenBank/DDBJ whole genome shotgun (WGS) entry which is preliminary data.</text>
</comment>
<gene>
    <name evidence="1" type="ORF">HAX54_009466</name>
</gene>
<evidence type="ECO:0000313" key="2">
    <source>
        <dbReference type="Proteomes" id="UP000823775"/>
    </source>
</evidence>
<feature type="non-terminal residue" evidence="1">
    <location>
        <position position="78"/>
    </location>
</feature>
<dbReference type="EMBL" id="JACEIK010015137">
    <property type="protein sequence ID" value="MCE3216924.1"/>
    <property type="molecule type" value="Genomic_DNA"/>
</dbReference>
<dbReference type="Proteomes" id="UP000823775">
    <property type="component" value="Unassembled WGS sequence"/>
</dbReference>
<evidence type="ECO:0000313" key="1">
    <source>
        <dbReference type="EMBL" id="MCE3216924.1"/>
    </source>
</evidence>
<sequence>MVGVLLRRRRWDGYGGAREIGEGFSGGWFMVGRRMSRWREVWHGGFRRWCATVLLLPSQAVERKREEKKRKGWRQREG</sequence>
<name>A0ABS8WZ36_DATST</name>
<proteinExistence type="predicted"/>
<organism evidence="1 2">
    <name type="scientific">Datura stramonium</name>
    <name type="common">Jimsonweed</name>
    <name type="synonym">Common thornapple</name>
    <dbReference type="NCBI Taxonomy" id="4076"/>
    <lineage>
        <taxon>Eukaryota</taxon>
        <taxon>Viridiplantae</taxon>
        <taxon>Streptophyta</taxon>
        <taxon>Embryophyta</taxon>
        <taxon>Tracheophyta</taxon>
        <taxon>Spermatophyta</taxon>
        <taxon>Magnoliopsida</taxon>
        <taxon>eudicotyledons</taxon>
        <taxon>Gunneridae</taxon>
        <taxon>Pentapetalae</taxon>
        <taxon>asterids</taxon>
        <taxon>lamiids</taxon>
        <taxon>Solanales</taxon>
        <taxon>Solanaceae</taxon>
        <taxon>Solanoideae</taxon>
        <taxon>Datureae</taxon>
        <taxon>Datura</taxon>
    </lineage>
</organism>
<keyword evidence="2" id="KW-1185">Reference proteome</keyword>